<feature type="compositionally biased region" description="Basic and acidic residues" evidence="2">
    <location>
        <begin position="7"/>
        <end position="32"/>
    </location>
</feature>
<reference evidence="4" key="3">
    <citation type="submission" date="2017-04" db="EMBL/GenBank/DDBJ databases">
        <title>Population genomics of picophytoplankton unveils novel chromosome hypervariability.</title>
        <authorList>
            <consortium name="DOE Joint Genome Institute"/>
            <person name="Blanc-Mathieu R."/>
            <person name="Krasovec M."/>
            <person name="Hebrard M."/>
            <person name="Yau S."/>
            <person name="Desgranges E."/>
            <person name="Martin J."/>
            <person name="Schackwitz W."/>
            <person name="Kuo A."/>
            <person name="Salin G."/>
            <person name="Donnadieu C."/>
            <person name="Desdevises Y."/>
            <person name="Sanchez-Ferandin S."/>
            <person name="Moreau H."/>
            <person name="Rivals E."/>
            <person name="Grigoriev I.V."/>
            <person name="Grimsley N."/>
            <person name="Eyre-Walker A."/>
            <person name="Piganeau G."/>
        </authorList>
    </citation>
    <scope>NUCLEOTIDE SEQUENCE [LARGE SCALE GENOMIC DNA]</scope>
    <source>
        <strain evidence="4">RCC 1115</strain>
    </source>
</reference>
<protein>
    <submittedName>
        <fullName evidence="3">Unnamed product</fullName>
    </submittedName>
</protein>
<accession>A0A090M2N6</accession>
<name>A0A090M2N6_OSTTA</name>
<evidence type="ECO:0000313" key="5">
    <source>
        <dbReference type="Proteomes" id="UP000009170"/>
    </source>
</evidence>
<evidence type="ECO:0000313" key="4">
    <source>
        <dbReference type="EMBL" id="OUS42536.1"/>
    </source>
</evidence>
<keyword evidence="1" id="KW-0175">Coiled coil</keyword>
<dbReference type="Proteomes" id="UP000195557">
    <property type="component" value="Unassembled WGS sequence"/>
</dbReference>
<evidence type="ECO:0000313" key="3">
    <source>
        <dbReference type="EMBL" id="CEF96777.1"/>
    </source>
</evidence>
<accession>A0A1Y5HZ32</accession>
<evidence type="ECO:0000256" key="1">
    <source>
        <dbReference type="SAM" id="Coils"/>
    </source>
</evidence>
<dbReference type="EMBL" id="KZ155838">
    <property type="protein sequence ID" value="OUS42536.1"/>
    <property type="molecule type" value="Genomic_DNA"/>
</dbReference>
<gene>
    <name evidence="4" type="ORF">BE221DRAFT_62480</name>
    <name evidence="3" type="ORF">OT_ostta01g04400</name>
</gene>
<dbReference type="AlphaFoldDB" id="A0A090M2N6"/>
<keyword evidence="5" id="KW-1185">Reference proteome</keyword>
<sequence length="294" mass="32705">MESAATFREDAMRERKRREAVETRAGEAEKAVETLTRERAALRYSHEKLKEESEGAREEARRQIRGLKDKLKRTLERESKQRRRAVATLKVALDALRSFAPTAPSGRALGGSAVSTVIAELSSLTESIALRDETAAIDDEAPPGARAIPSSWNVAEMERAKARIDVLERELEDAHEIISISEKERVILEREIASLRREIASQAARHDDDLRAATEATAHAIRVVQERNNEAQTPPRSRRDPTTDDTPSPRADSPPSPRSRDLDLRADVAALERELSRLRTSMHDALADVDGAVS</sequence>
<feature type="region of interest" description="Disordered" evidence="2">
    <location>
        <begin position="46"/>
        <end position="65"/>
    </location>
</feature>
<reference evidence="3 5" key="1">
    <citation type="journal article" date="2006" name="Proc. Natl. Acad. Sci. U.S.A.">
        <title>Genome analysis of the smallest free-living eukaryote Ostreococcus tauri unveils many unique features.</title>
        <authorList>
            <person name="Derelle E."/>
            <person name="Ferraz C."/>
            <person name="Rombauts S."/>
            <person name="Rouze P."/>
            <person name="Worden A.Z."/>
            <person name="Robbens S."/>
            <person name="Partensky F."/>
            <person name="Degroeve S."/>
            <person name="Echeynie S."/>
            <person name="Cooke R."/>
            <person name="Saeys Y."/>
            <person name="Wuyts J."/>
            <person name="Jabbari K."/>
            <person name="Bowler C."/>
            <person name="Panaud O."/>
            <person name="Piegu B."/>
            <person name="Ball S.G."/>
            <person name="Ral J.-P."/>
            <person name="Bouget F.-Y."/>
            <person name="Piganeau G."/>
            <person name="De Baets B."/>
            <person name="Picard A."/>
            <person name="Delseny M."/>
            <person name="Demaille J."/>
            <person name="Van de Peer Y."/>
            <person name="Moreau H."/>
        </authorList>
    </citation>
    <scope>NUCLEOTIDE SEQUENCE [LARGE SCALE GENOMIC DNA]</scope>
    <source>
        <strain evidence="3 5">OTTH0595</strain>
    </source>
</reference>
<accession>A0A454XT64</accession>
<feature type="region of interest" description="Disordered" evidence="2">
    <location>
        <begin position="1"/>
        <end position="32"/>
    </location>
</feature>
<reference evidence="3" key="2">
    <citation type="journal article" date="2014" name="BMC Genomics">
        <title>An improved genome of the model marine alga Ostreococcus tauri unfolds by assessing Illumina de novo assemblies.</title>
        <authorList>
            <person name="Blanc-Mathieu R."/>
            <person name="Verhelst B."/>
            <person name="Derelle E."/>
            <person name="Rombauts S."/>
            <person name="Bouget F.Y."/>
            <person name="Carre I."/>
            <person name="Chateau A."/>
            <person name="Eyre-Walker A."/>
            <person name="Grimsley N."/>
            <person name="Moreau H."/>
            <person name="Piegu B."/>
            <person name="Rivals E."/>
            <person name="Schackwitz W."/>
            <person name="Van de Peer Y."/>
            <person name="Piganeau G."/>
        </authorList>
    </citation>
    <scope>NUCLEOTIDE SEQUENCE</scope>
    <source>
        <strain evidence="3">RCC4221</strain>
    </source>
</reference>
<proteinExistence type="predicted"/>
<dbReference type="OrthoDB" id="10505003at2759"/>
<organism evidence="3 5">
    <name type="scientific">Ostreococcus tauri</name>
    <name type="common">Marine green alga</name>
    <dbReference type="NCBI Taxonomy" id="70448"/>
    <lineage>
        <taxon>Eukaryota</taxon>
        <taxon>Viridiplantae</taxon>
        <taxon>Chlorophyta</taxon>
        <taxon>Mamiellophyceae</taxon>
        <taxon>Mamiellales</taxon>
        <taxon>Bathycoccaceae</taxon>
        <taxon>Ostreococcus</taxon>
    </lineage>
</organism>
<dbReference type="Proteomes" id="UP000009170">
    <property type="component" value="Unassembled WGS sequence"/>
</dbReference>
<feature type="coiled-coil region" evidence="1">
    <location>
        <begin position="157"/>
        <end position="205"/>
    </location>
</feature>
<evidence type="ECO:0000256" key="2">
    <source>
        <dbReference type="SAM" id="MobiDB-lite"/>
    </source>
</evidence>
<feature type="region of interest" description="Disordered" evidence="2">
    <location>
        <begin position="223"/>
        <end position="264"/>
    </location>
</feature>
<dbReference type="EMBL" id="CAID01000001">
    <property type="protein sequence ID" value="CEF96777.1"/>
    <property type="molecule type" value="Genomic_DNA"/>
</dbReference>
<dbReference type="InParanoid" id="A0A090M2N6"/>